<evidence type="ECO:0000313" key="3">
    <source>
        <dbReference type="Proteomes" id="UP001419268"/>
    </source>
</evidence>
<dbReference type="AlphaFoldDB" id="A0AAP0KSE5"/>
<protein>
    <submittedName>
        <fullName evidence="2">Uncharacterized protein</fullName>
    </submittedName>
</protein>
<dbReference type="EMBL" id="JBBNAG010000002">
    <property type="protein sequence ID" value="KAK9157828.1"/>
    <property type="molecule type" value="Genomic_DNA"/>
</dbReference>
<keyword evidence="3" id="KW-1185">Reference proteome</keyword>
<comment type="caution">
    <text evidence="2">The sequence shown here is derived from an EMBL/GenBank/DDBJ whole genome shotgun (WGS) entry which is preliminary data.</text>
</comment>
<evidence type="ECO:0000256" key="1">
    <source>
        <dbReference type="SAM" id="MobiDB-lite"/>
    </source>
</evidence>
<feature type="region of interest" description="Disordered" evidence="1">
    <location>
        <begin position="36"/>
        <end position="101"/>
    </location>
</feature>
<feature type="compositionally biased region" description="Basic and acidic residues" evidence="1">
    <location>
        <begin position="1"/>
        <end position="14"/>
    </location>
</feature>
<name>A0AAP0KSE5_9MAGN</name>
<proteinExistence type="predicted"/>
<reference evidence="2 3" key="1">
    <citation type="submission" date="2024-01" db="EMBL/GenBank/DDBJ databases">
        <title>Genome assemblies of Stephania.</title>
        <authorList>
            <person name="Yang L."/>
        </authorList>
    </citation>
    <scope>NUCLEOTIDE SEQUENCE [LARGE SCALE GENOMIC DNA]</scope>
    <source>
        <strain evidence="2">JXDWG</strain>
        <tissue evidence="2">Leaf</tissue>
    </source>
</reference>
<accession>A0AAP0KSE5</accession>
<sequence>MKELASERIRREPSDSGGELKQPWIIKHGRARLASDAEAADGDGEASAMAKTAPVQCGESGSAQRLRRSRERGLVARSDQYAEASSPAARGGAQIGDDASK</sequence>
<dbReference type="Proteomes" id="UP001419268">
    <property type="component" value="Unassembled WGS sequence"/>
</dbReference>
<evidence type="ECO:0000313" key="2">
    <source>
        <dbReference type="EMBL" id="KAK9157828.1"/>
    </source>
</evidence>
<gene>
    <name evidence="2" type="ORF">Scep_004402</name>
</gene>
<feature type="region of interest" description="Disordered" evidence="1">
    <location>
        <begin position="1"/>
        <end position="23"/>
    </location>
</feature>
<organism evidence="2 3">
    <name type="scientific">Stephania cephalantha</name>
    <dbReference type="NCBI Taxonomy" id="152367"/>
    <lineage>
        <taxon>Eukaryota</taxon>
        <taxon>Viridiplantae</taxon>
        <taxon>Streptophyta</taxon>
        <taxon>Embryophyta</taxon>
        <taxon>Tracheophyta</taxon>
        <taxon>Spermatophyta</taxon>
        <taxon>Magnoliopsida</taxon>
        <taxon>Ranunculales</taxon>
        <taxon>Menispermaceae</taxon>
        <taxon>Menispermoideae</taxon>
        <taxon>Cissampelideae</taxon>
        <taxon>Stephania</taxon>
    </lineage>
</organism>